<dbReference type="AlphaFoldDB" id="A0A9D1DJ45"/>
<dbReference type="GO" id="GO:0003677">
    <property type="term" value="F:DNA binding"/>
    <property type="evidence" value="ECO:0007669"/>
    <property type="project" value="UniProtKB-KW"/>
</dbReference>
<keyword evidence="3" id="KW-0805">Transcription regulation</keyword>
<gene>
    <name evidence="7" type="ORF">IAA53_10035</name>
</gene>
<dbReference type="PANTHER" id="PTHR46577:SF1">
    <property type="entry name" value="HTH-TYPE TRANSCRIPTIONAL REGULATORY PROTEIN GABR"/>
    <property type="match status" value="1"/>
</dbReference>
<dbReference type="Gene3D" id="1.10.10.10">
    <property type="entry name" value="Winged helix-like DNA-binding domain superfamily/Winged helix DNA-binding domain"/>
    <property type="match status" value="1"/>
</dbReference>
<evidence type="ECO:0000256" key="4">
    <source>
        <dbReference type="ARBA" id="ARBA00023125"/>
    </source>
</evidence>
<dbReference type="InterPro" id="IPR036388">
    <property type="entry name" value="WH-like_DNA-bd_sf"/>
</dbReference>
<dbReference type="InterPro" id="IPR015421">
    <property type="entry name" value="PyrdxlP-dep_Trfase_major"/>
</dbReference>
<dbReference type="Pfam" id="PF00155">
    <property type="entry name" value="Aminotran_1_2"/>
    <property type="match status" value="1"/>
</dbReference>
<evidence type="ECO:0000313" key="7">
    <source>
        <dbReference type="EMBL" id="HIR51590.1"/>
    </source>
</evidence>
<sequence length="460" mass="50955">MRTYALDPASPVPLYEQLYRCLKEDLLSGVIAGGEKLPSKRALAENLNVSRITVENAYQQLLTEGYLQSRPRSGYYAEVLETLPQPVPPPKMEPAVPQEAPSPSAGQFPFSVWARLMRSVLLDSREALLRPVPGQGLPELRAAIAGMLRRSRGMEVPPEQILIGAGAEYLYNILLQLLGRTCVFALENPGHRKLRQVYSAGGACVRPVELDESGVDLQSLIASGADVLHISPGHQFPTGIVTPIARRRQLMAWLGSRPDRFLIEDDYDSEFRFAGKVIPTMASMDVTGRVIYLNTFSKTISPALRISYLILPPALLERYREKLGFYSCTVPSFEQLTLARFLDEGYFEKHVSRMKRRYRLLRQQFLAALEGCAFGQRVQVLGDEAGLHMLLRLQTPLPAGDLARQLQAAGVPASPLERYQFPGTAPKAPGEIVLNYAELSEAEIPRVLALLETLTAGEDS</sequence>
<dbReference type="PROSITE" id="PS50949">
    <property type="entry name" value="HTH_GNTR"/>
    <property type="match status" value="1"/>
</dbReference>
<accession>A0A9D1DJ45</accession>
<dbReference type="InterPro" id="IPR015424">
    <property type="entry name" value="PyrdxlP-dep_Trfase"/>
</dbReference>
<name>A0A9D1DJ45_9FIRM</name>
<dbReference type="GO" id="GO:0003700">
    <property type="term" value="F:DNA-binding transcription factor activity"/>
    <property type="evidence" value="ECO:0007669"/>
    <property type="project" value="InterPro"/>
</dbReference>
<dbReference type="SUPFAM" id="SSF53383">
    <property type="entry name" value="PLP-dependent transferases"/>
    <property type="match status" value="1"/>
</dbReference>
<dbReference type="InterPro" id="IPR000524">
    <property type="entry name" value="Tscrpt_reg_HTH_GntR"/>
</dbReference>
<dbReference type="EMBL" id="DVHE01000078">
    <property type="protein sequence ID" value="HIR51590.1"/>
    <property type="molecule type" value="Genomic_DNA"/>
</dbReference>
<dbReference type="Pfam" id="PF00392">
    <property type="entry name" value="GntR"/>
    <property type="match status" value="1"/>
</dbReference>
<comment type="similarity">
    <text evidence="1">In the C-terminal section; belongs to the class-I pyridoxal-phosphate-dependent aminotransferase family.</text>
</comment>
<proteinExistence type="inferred from homology"/>
<keyword evidence="2" id="KW-0663">Pyridoxal phosphate</keyword>
<dbReference type="InterPro" id="IPR036390">
    <property type="entry name" value="WH_DNA-bd_sf"/>
</dbReference>
<keyword evidence="7" id="KW-0032">Aminotransferase</keyword>
<protein>
    <submittedName>
        <fullName evidence="7">PLP-dependent aminotransferase family protein</fullName>
    </submittedName>
</protein>
<evidence type="ECO:0000256" key="3">
    <source>
        <dbReference type="ARBA" id="ARBA00023015"/>
    </source>
</evidence>
<evidence type="ECO:0000256" key="1">
    <source>
        <dbReference type="ARBA" id="ARBA00005384"/>
    </source>
</evidence>
<dbReference type="SUPFAM" id="SSF46785">
    <property type="entry name" value="Winged helix' DNA-binding domain"/>
    <property type="match status" value="1"/>
</dbReference>
<evidence type="ECO:0000256" key="5">
    <source>
        <dbReference type="ARBA" id="ARBA00023163"/>
    </source>
</evidence>
<reference evidence="7" key="1">
    <citation type="submission" date="2020-10" db="EMBL/GenBank/DDBJ databases">
        <authorList>
            <person name="Gilroy R."/>
        </authorList>
    </citation>
    <scope>NUCLEOTIDE SEQUENCE</scope>
    <source>
        <strain evidence="7">ChiBcec15-4380</strain>
    </source>
</reference>
<evidence type="ECO:0000259" key="6">
    <source>
        <dbReference type="PROSITE" id="PS50949"/>
    </source>
</evidence>
<evidence type="ECO:0000313" key="8">
    <source>
        <dbReference type="Proteomes" id="UP000824239"/>
    </source>
</evidence>
<dbReference type="CDD" id="cd00609">
    <property type="entry name" value="AAT_like"/>
    <property type="match status" value="1"/>
</dbReference>
<dbReference type="SMART" id="SM00345">
    <property type="entry name" value="HTH_GNTR"/>
    <property type="match status" value="1"/>
</dbReference>
<dbReference type="CDD" id="cd07377">
    <property type="entry name" value="WHTH_GntR"/>
    <property type="match status" value="1"/>
</dbReference>
<dbReference type="PANTHER" id="PTHR46577">
    <property type="entry name" value="HTH-TYPE TRANSCRIPTIONAL REGULATORY PROTEIN GABR"/>
    <property type="match status" value="1"/>
</dbReference>
<keyword evidence="5" id="KW-0804">Transcription</keyword>
<evidence type="ECO:0000256" key="2">
    <source>
        <dbReference type="ARBA" id="ARBA00022898"/>
    </source>
</evidence>
<dbReference type="Gene3D" id="3.40.640.10">
    <property type="entry name" value="Type I PLP-dependent aspartate aminotransferase-like (Major domain)"/>
    <property type="match status" value="1"/>
</dbReference>
<dbReference type="InterPro" id="IPR004839">
    <property type="entry name" value="Aminotransferase_I/II_large"/>
</dbReference>
<dbReference type="GO" id="GO:0030170">
    <property type="term" value="F:pyridoxal phosphate binding"/>
    <property type="evidence" value="ECO:0007669"/>
    <property type="project" value="InterPro"/>
</dbReference>
<dbReference type="PRINTS" id="PR00035">
    <property type="entry name" value="HTHGNTR"/>
</dbReference>
<dbReference type="Proteomes" id="UP000824239">
    <property type="component" value="Unassembled WGS sequence"/>
</dbReference>
<reference evidence="7" key="2">
    <citation type="journal article" date="2021" name="PeerJ">
        <title>Extensive microbial diversity within the chicken gut microbiome revealed by metagenomics and culture.</title>
        <authorList>
            <person name="Gilroy R."/>
            <person name="Ravi A."/>
            <person name="Getino M."/>
            <person name="Pursley I."/>
            <person name="Horton D.L."/>
            <person name="Alikhan N.F."/>
            <person name="Baker D."/>
            <person name="Gharbi K."/>
            <person name="Hall N."/>
            <person name="Watson M."/>
            <person name="Adriaenssens E.M."/>
            <person name="Foster-Nyarko E."/>
            <person name="Jarju S."/>
            <person name="Secka A."/>
            <person name="Antonio M."/>
            <person name="Oren A."/>
            <person name="Chaudhuri R.R."/>
            <person name="La Ragione R."/>
            <person name="Hildebrand F."/>
            <person name="Pallen M.J."/>
        </authorList>
    </citation>
    <scope>NUCLEOTIDE SEQUENCE</scope>
    <source>
        <strain evidence="7">ChiBcec15-4380</strain>
    </source>
</reference>
<keyword evidence="7" id="KW-0808">Transferase</keyword>
<feature type="domain" description="HTH gntR-type" evidence="6">
    <location>
        <begin position="12"/>
        <end position="80"/>
    </location>
</feature>
<organism evidence="7 8">
    <name type="scientific">Candidatus Avoscillospira avicola</name>
    <dbReference type="NCBI Taxonomy" id="2840706"/>
    <lineage>
        <taxon>Bacteria</taxon>
        <taxon>Bacillati</taxon>
        <taxon>Bacillota</taxon>
        <taxon>Clostridia</taxon>
        <taxon>Eubacteriales</taxon>
        <taxon>Oscillospiraceae</taxon>
        <taxon>Oscillospiraceae incertae sedis</taxon>
        <taxon>Candidatus Avoscillospira</taxon>
    </lineage>
</organism>
<comment type="caution">
    <text evidence="7">The sequence shown here is derived from an EMBL/GenBank/DDBJ whole genome shotgun (WGS) entry which is preliminary data.</text>
</comment>
<dbReference type="InterPro" id="IPR051446">
    <property type="entry name" value="HTH_trans_reg/aminotransferase"/>
</dbReference>
<dbReference type="GO" id="GO:0008483">
    <property type="term" value="F:transaminase activity"/>
    <property type="evidence" value="ECO:0007669"/>
    <property type="project" value="UniProtKB-KW"/>
</dbReference>
<keyword evidence="4" id="KW-0238">DNA-binding</keyword>